<name>A0A061J9T6_TRYRA</name>
<evidence type="ECO:0000256" key="1">
    <source>
        <dbReference type="SAM" id="MobiDB-lite"/>
    </source>
</evidence>
<proteinExistence type="predicted"/>
<dbReference type="Proteomes" id="UP000031737">
    <property type="component" value="Unassembled WGS sequence"/>
</dbReference>
<evidence type="ECO:0000313" key="3">
    <source>
        <dbReference type="Proteomes" id="UP000031737"/>
    </source>
</evidence>
<feature type="compositionally biased region" description="Basic and acidic residues" evidence="1">
    <location>
        <begin position="388"/>
        <end position="400"/>
    </location>
</feature>
<dbReference type="AlphaFoldDB" id="A0A061J9T6"/>
<gene>
    <name evidence="2" type="ORF">TRSC58_00028</name>
</gene>
<comment type="caution">
    <text evidence="2">The sequence shown here is derived from an EMBL/GenBank/DDBJ whole genome shotgun (WGS) entry which is preliminary data.</text>
</comment>
<protein>
    <submittedName>
        <fullName evidence="2">Uncharacterized protein</fullName>
    </submittedName>
</protein>
<dbReference type="EMBL" id="AUPL01000028">
    <property type="protein sequence ID" value="ESL12208.1"/>
    <property type="molecule type" value="Genomic_DNA"/>
</dbReference>
<sequence>MPPPKTSAALRHRAHKIAFSVEEQEAALMEWRTKARQDSAKLHCLHSKIDTHKKLAETVKRGGRWLAECASLQREFISSDLELGKAYASCMYLLPESLRHELAKQEERNVQLLNSLNEGVMSVRKALQELREHNEEPSQQTVQALAEELSVLQKGLLQKKQATDVEAAQILLEDASVEGSQDAPMETLQRLMQAKMETFEGLCESSDRTLHAALMETYRTALQTAGADAVSQAAAGKDPKSGVAFPPTELSTVSLILKTYDAEVESGATVSATLDEVCDRVQRAVPHFTKALARRAVDEALRQKRDRVYLRSVTLQYNKKATELLESFKRAMMAEEEIMQLRNSMKDEARMREERQCRAQKELERLREAREAKDALRRAEEEAEKLEEEEKRKQGTRAREAEFQERLGRLRVYRGARRRRELRGEERRRTEAG</sequence>
<evidence type="ECO:0000313" key="2">
    <source>
        <dbReference type="EMBL" id="ESL12208.1"/>
    </source>
</evidence>
<keyword evidence="3" id="KW-1185">Reference proteome</keyword>
<dbReference type="OrthoDB" id="448087at2759"/>
<organism evidence="2 3">
    <name type="scientific">Trypanosoma rangeli SC58</name>
    <dbReference type="NCBI Taxonomy" id="429131"/>
    <lineage>
        <taxon>Eukaryota</taxon>
        <taxon>Discoba</taxon>
        <taxon>Euglenozoa</taxon>
        <taxon>Kinetoplastea</taxon>
        <taxon>Metakinetoplastina</taxon>
        <taxon>Trypanosomatida</taxon>
        <taxon>Trypanosomatidae</taxon>
        <taxon>Trypanosoma</taxon>
        <taxon>Herpetosoma</taxon>
    </lineage>
</organism>
<reference evidence="2 3" key="1">
    <citation type="submission" date="2013-07" db="EMBL/GenBank/DDBJ databases">
        <authorList>
            <person name="Stoco P.H."/>
            <person name="Wagner G."/>
            <person name="Gerber A."/>
            <person name="Zaha A."/>
            <person name="Thompson C."/>
            <person name="Bartholomeu D.C."/>
            <person name="Luckemeyer D.D."/>
            <person name="Bahia D."/>
            <person name="Loreto E."/>
            <person name="Prestes E.B."/>
            <person name="Lima F.M."/>
            <person name="Rodrigues-Luiz G."/>
            <person name="Vallejo G.A."/>
            <person name="Filho J.F."/>
            <person name="Monteiro K.M."/>
            <person name="Tyler K.M."/>
            <person name="de Almeida L.G."/>
            <person name="Ortiz M.F."/>
            <person name="Siervo M.A."/>
            <person name="de Moraes M.H."/>
            <person name="Cunha O.L."/>
            <person name="Mendonca-Neto R."/>
            <person name="Silva R."/>
            <person name="Teixeira S.M."/>
            <person name="Murta S.M."/>
            <person name="Sincero T.C."/>
            <person name="Mendes T.A."/>
            <person name="Urmenyi T.P."/>
            <person name="Silva V.G."/>
            <person name="da Rocha W.D."/>
            <person name="Andersson B."/>
            <person name="Romanha A.J."/>
            <person name="Steindel M."/>
            <person name="de Vasconcelos A.T."/>
            <person name="Grisard E.C."/>
        </authorList>
    </citation>
    <scope>NUCLEOTIDE SEQUENCE [LARGE SCALE GENOMIC DNA]</scope>
    <source>
        <strain evidence="2 3">SC58</strain>
    </source>
</reference>
<feature type="region of interest" description="Disordered" evidence="1">
    <location>
        <begin position="377"/>
        <end position="400"/>
    </location>
</feature>
<dbReference type="VEuPathDB" id="TriTrypDB:TRSC58_00028"/>
<accession>A0A061J9T6</accession>